<dbReference type="AlphaFoldDB" id="A0AA88DK99"/>
<reference evidence="3" key="1">
    <citation type="submission" date="2023-07" db="EMBL/GenBank/DDBJ databases">
        <title>draft genome sequence of fig (Ficus carica).</title>
        <authorList>
            <person name="Takahashi T."/>
            <person name="Nishimura K."/>
        </authorList>
    </citation>
    <scope>NUCLEOTIDE SEQUENCE</scope>
</reference>
<gene>
    <name evidence="3" type="ORF">TIFTF001_023931</name>
</gene>
<keyword evidence="2" id="KW-0732">Signal</keyword>
<evidence type="ECO:0000256" key="1">
    <source>
        <dbReference type="SAM" id="Phobius"/>
    </source>
</evidence>
<protein>
    <recommendedName>
        <fullName evidence="5">Arabinogalactan peptide 23-like</fullName>
    </recommendedName>
</protein>
<feature type="transmembrane region" description="Helical" evidence="1">
    <location>
        <begin position="38"/>
        <end position="60"/>
    </location>
</feature>
<sequence>MDMKKISFAAIIAAASLSSVLAADEVLGPAPGPSSGASATLPVVGSLVGASIMSFFAYYLH</sequence>
<accession>A0AA88DK99</accession>
<dbReference type="PANTHER" id="PTHR34672">
    <property type="entry name" value="POLLEN-SPECIFIC ARABINOGALACTA PROTEIN BAN102"/>
    <property type="match status" value="1"/>
</dbReference>
<evidence type="ECO:0000256" key="2">
    <source>
        <dbReference type="SAM" id="SignalP"/>
    </source>
</evidence>
<name>A0AA88DK99_FICCA</name>
<dbReference type="EMBL" id="BTGU01000053">
    <property type="protein sequence ID" value="GMN54804.1"/>
    <property type="molecule type" value="Genomic_DNA"/>
</dbReference>
<keyword evidence="4" id="KW-1185">Reference proteome</keyword>
<comment type="caution">
    <text evidence="3">The sequence shown here is derived from an EMBL/GenBank/DDBJ whole genome shotgun (WGS) entry which is preliminary data.</text>
</comment>
<dbReference type="Proteomes" id="UP001187192">
    <property type="component" value="Unassembled WGS sequence"/>
</dbReference>
<feature type="signal peptide" evidence="2">
    <location>
        <begin position="1"/>
        <end position="22"/>
    </location>
</feature>
<keyword evidence="1" id="KW-1133">Transmembrane helix</keyword>
<dbReference type="PANTHER" id="PTHR34672:SF2">
    <property type="entry name" value="ARABINOGALACTAN PROTEIN 23"/>
    <property type="match status" value="1"/>
</dbReference>
<evidence type="ECO:0000313" key="3">
    <source>
        <dbReference type="EMBL" id="GMN54804.1"/>
    </source>
</evidence>
<keyword evidence="1" id="KW-0472">Membrane</keyword>
<evidence type="ECO:0008006" key="5">
    <source>
        <dbReference type="Google" id="ProtNLM"/>
    </source>
</evidence>
<dbReference type="InterPro" id="IPR044702">
    <property type="entry name" value="AGP23/40"/>
</dbReference>
<organism evidence="3 4">
    <name type="scientific">Ficus carica</name>
    <name type="common">Common fig</name>
    <dbReference type="NCBI Taxonomy" id="3494"/>
    <lineage>
        <taxon>Eukaryota</taxon>
        <taxon>Viridiplantae</taxon>
        <taxon>Streptophyta</taxon>
        <taxon>Embryophyta</taxon>
        <taxon>Tracheophyta</taxon>
        <taxon>Spermatophyta</taxon>
        <taxon>Magnoliopsida</taxon>
        <taxon>eudicotyledons</taxon>
        <taxon>Gunneridae</taxon>
        <taxon>Pentapetalae</taxon>
        <taxon>rosids</taxon>
        <taxon>fabids</taxon>
        <taxon>Rosales</taxon>
        <taxon>Moraceae</taxon>
        <taxon>Ficeae</taxon>
        <taxon>Ficus</taxon>
    </lineage>
</organism>
<proteinExistence type="predicted"/>
<feature type="chain" id="PRO_5041695060" description="Arabinogalactan peptide 23-like" evidence="2">
    <location>
        <begin position="23"/>
        <end position="61"/>
    </location>
</feature>
<keyword evidence="1" id="KW-0812">Transmembrane</keyword>
<evidence type="ECO:0000313" key="4">
    <source>
        <dbReference type="Proteomes" id="UP001187192"/>
    </source>
</evidence>